<accession>A0A418W6E7</accession>
<protein>
    <submittedName>
        <fullName evidence="2">DUF4230 domain-containing protein</fullName>
    </submittedName>
</protein>
<dbReference type="Pfam" id="PF14014">
    <property type="entry name" value="DUF4230"/>
    <property type="match status" value="1"/>
</dbReference>
<feature type="transmembrane region" description="Helical" evidence="1">
    <location>
        <begin position="6"/>
        <end position="25"/>
    </location>
</feature>
<reference evidence="2 3" key="1">
    <citation type="submission" date="2018-09" db="EMBL/GenBank/DDBJ databases">
        <authorList>
            <person name="Zhu H."/>
        </authorList>
    </citation>
    <scope>NUCLEOTIDE SEQUENCE [LARGE SCALE GENOMIC DNA]</scope>
    <source>
        <strain evidence="2 3">K2R01-6</strain>
    </source>
</reference>
<evidence type="ECO:0000313" key="3">
    <source>
        <dbReference type="Proteomes" id="UP000286100"/>
    </source>
</evidence>
<dbReference type="Proteomes" id="UP000286100">
    <property type="component" value="Unassembled WGS sequence"/>
</dbReference>
<organism evidence="2 3">
    <name type="scientific">Sphingomonas cavernae</name>
    <dbReference type="NCBI Taxonomy" id="2320861"/>
    <lineage>
        <taxon>Bacteria</taxon>
        <taxon>Pseudomonadati</taxon>
        <taxon>Pseudomonadota</taxon>
        <taxon>Alphaproteobacteria</taxon>
        <taxon>Sphingomonadales</taxon>
        <taxon>Sphingomonadaceae</taxon>
        <taxon>Sphingomonas</taxon>
    </lineage>
</organism>
<keyword evidence="1" id="KW-0472">Membrane</keyword>
<dbReference type="OrthoDB" id="7558887at2"/>
<dbReference type="AlphaFoldDB" id="A0A418W6E7"/>
<dbReference type="RefSeq" id="WP_119764508.1">
    <property type="nucleotide sequence ID" value="NZ_QYUM01000004.1"/>
</dbReference>
<keyword evidence="1" id="KW-1133">Transmembrane helix</keyword>
<dbReference type="EMBL" id="QYUM01000004">
    <property type="protein sequence ID" value="RJF85601.1"/>
    <property type="molecule type" value="Genomic_DNA"/>
</dbReference>
<evidence type="ECO:0000313" key="2">
    <source>
        <dbReference type="EMBL" id="RJF85601.1"/>
    </source>
</evidence>
<evidence type="ECO:0000256" key="1">
    <source>
        <dbReference type="SAM" id="Phobius"/>
    </source>
</evidence>
<proteinExistence type="predicted"/>
<keyword evidence="1" id="KW-0812">Transmembrane</keyword>
<sequence length="207" mass="22599">MKPLGKWLIAIAFAIALGLGALLLMQRTWEKRWQGNVETIAASSLQGLREQNRLSAFAARFVAVVTSEQGRFGLTAKKTLIMPGMVRYEVDLSKLQQRDVAWDEVSRTLTVTLPPIEIAGPQVDMRAIQEYDGGGILLALTDSEKVLDAANRKAGQDELMRQAREAVPMKLARDATRRAIANSFSMPLKAAGVEATVVARFGDESGS</sequence>
<dbReference type="InterPro" id="IPR025324">
    <property type="entry name" value="DUF4230"/>
</dbReference>
<keyword evidence="3" id="KW-1185">Reference proteome</keyword>
<comment type="caution">
    <text evidence="2">The sequence shown here is derived from an EMBL/GenBank/DDBJ whole genome shotgun (WGS) entry which is preliminary data.</text>
</comment>
<gene>
    <name evidence="2" type="ORF">D3876_16930</name>
</gene>
<name>A0A418W6E7_9SPHN</name>